<dbReference type="Proteomes" id="UP001174347">
    <property type="component" value="Unassembled WGS sequence"/>
</dbReference>
<protein>
    <submittedName>
        <fullName evidence="3">DUF3558 family protein</fullName>
    </submittedName>
</protein>
<accession>A0ABT8Q575</accession>
<gene>
    <name evidence="3" type="ORF">Q0N36_07525</name>
</gene>
<name>A0ABT8Q575_9CORY</name>
<dbReference type="InterPro" id="IPR024520">
    <property type="entry name" value="DUF3558"/>
</dbReference>
<dbReference type="EMBL" id="JAUKFM010000005">
    <property type="protein sequence ID" value="MDN8620429.1"/>
    <property type="molecule type" value="Genomic_DNA"/>
</dbReference>
<evidence type="ECO:0000313" key="4">
    <source>
        <dbReference type="Proteomes" id="UP001174347"/>
    </source>
</evidence>
<evidence type="ECO:0000313" key="3">
    <source>
        <dbReference type="EMBL" id="MDN8620429.1"/>
    </source>
</evidence>
<feature type="compositionally biased region" description="Gly residues" evidence="1">
    <location>
        <begin position="80"/>
        <end position="89"/>
    </location>
</feature>
<keyword evidence="2" id="KW-0732">Signal</keyword>
<dbReference type="PROSITE" id="PS51257">
    <property type="entry name" value="PROKAR_LIPOPROTEIN"/>
    <property type="match status" value="1"/>
</dbReference>
<evidence type="ECO:0000256" key="2">
    <source>
        <dbReference type="SAM" id="SignalP"/>
    </source>
</evidence>
<feature type="region of interest" description="Disordered" evidence="1">
    <location>
        <begin position="27"/>
        <end position="108"/>
    </location>
</feature>
<feature type="chain" id="PRO_5046116341" evidence="2">
    <location>
        <begin position="20"/>
        <end position="236"/>
    </location>
</feature>
<feature type="compositionally biased region" description="Basic and acidic residues" evidence="1">
    <location>
        <begin position="61"/>
        <end position="76"/>
    </location>
</feature>
<dbReference type="Pfam" id="PF12079">
    <property type="entry name" value="DUF3558"/>
    <property type="match status" value="1"/>
</dbReference>
<dbReference type="RefSeq" id="WP_023021901.1">
    <property type="nucleotide sequence ID" value="NZ_CP175769.1"/>
</dbReference>
<feature type="compositionally biased region" description="Polar residues" evidence="1">
    <location>
        <begin position="28"/>
        <end position="38"/>
    </location>
</feature>
<feature type="signal peptide" evidence="2">
    <location>
        <begin position="1"/>
        <end position="19"/>
    </location>
</feature>
<evidence type="ECO:0000256" key="1">
    <source>
        <dbReference type="SAM" id="MobiDB-lite"/>
    </source>
</evidence>
<proteinExistence type="predicted"/>
<organism evidence="3 4">
    <name type="scientific">Corynebacterium kefirresidentii</name>
    <dbReference type="NCBI Taxonomy" id="1979527"/>
    <lineage>
        <taxon>Bacteria</taxon>
        <taxon>Bacillati</taxon>
        <taxon>Actinomycetota</taxon>
        <taxon>Actinomycetes</taxon>
        <taxon>Mycobacteriales</taxon>
        <taxon>Corynebacteriaceae</taxon>
        <taxon>Corynebacterium</taxon>
    </lineage>
</organism>
<keyword evidence="4" id="KW-1185">Reference proteome</keyword>
<sequence length="236" mass="24241">MKRQVTVATLMVSSSVVLGSCVADIGTRSASEETTNVDETGGISSADGAGGTNGDLGDDADSNRGESARTDGEKNVKGAGQSGEAGATGSGESSGVLPPLGEFDPTQPGFQVFDPCVEISEAKLQELGLERYEDPDIAESGHKGCSYKAISEETVLSISSTYEPFDDSKVNPNLVVETTDSELSGVVIQRGEIFPELACSATLSTVRGVVTVSANSFGNTESSACEKAGKVTKDLI</sequence>
<comment type="caution">
    <text evidence="3">The sequence shown here is derived from an EMBL/GenBank/DDBJ whole genome shotgun (WGS) entry which is preliminary data.</text>
</comment>
<reference evidence="3" key="1">
    <citation type="submission" date="2023-07" db="EMBL/GenBank/DDBJ databases">
        <title>Insights into the diversity of cutaneous corynebacteria.</title>
        <authorList>
            <person name="Bruggemann H."/>
            <person name="Poehlein A."/>
        </authorList>
    </citation>
    <scope>NUCLEOTIDE SEQUENCE</scope>
    <source>
        <strain evidence="3">P7_F1</strain>
    </source>
</reference>